<keyword evidence="2" id="KW-0560">Oxidoreductase</keyword>
<dbReference type="Pfam" id="PF07992">
    <property type="entry name" value="Pyr_redox_2"/>
    <property type="match status" value="1"/>
</dbReference>
<gene>
    <name evidence="7" type="ORF">DFO65_10639</name>
</gene>
<keyword evidence="1" id="KW-0285">Flavoprotein</keyword>
<sequence length="553" mass="58730">MDTELANAQWDVIVVGGGSAGLSAALTLGRSLRRVLVVDSGRPRNRFAAHMHSVLGNEGTDPAALIAQGRREAEAYGVRFLDAEVTAASADEATVAVTTGQGQLHARALIVATGLTDELPDIPGLTDHWGTNVLHCPYCHGWEVRGQRIGVLGSSPMSLHQAQLVRQWTDRLIFFIAGCPELGPELTARLHARGVDLIDTPVAEVLADGDRLTGVRLEDDRTVEIDAIFTAPRARPQDGFLSHLGLDRAENPAGSFIAVDAMGRTSHPRIWAIGNVVNPMANVPIAMGAGALTGGAVNMALVNEDFDEAVASGSEEGRSAAGDRGSATGHVHTAGEAGSAAQHWEERYSESDRIWSGRVNAAVADVVSSLPLGAALELGCGEGGDAVWLAEQGWTVDAVDISATAVRRGAEGAADRGVADRISWHCADLGDWAPDRAFDLVTASFLHSEAELPRTEILRRAAGWVKPGGHLLIVSHVFESEEDIPPWARNGDFAHDHAHDLRKTPAEEVAELGLDRSEWTAEVQEIRRREATGPGGQQTAVVKDGVSLLRRSS</sequence>
<dbReference type="Pfam" id="PF13649">
    <property type="entry name" value="Methyltransf_25"/>
    <property type="match status" value="1"/>
</dbReference>
<evidence type="ECO:0000256" key="4">
    <source>
        <dbReference type="SAM" id="MobiDB-lite"/>
    </source>
</evidence>
<evidence type="ECO:0000313" key="8">
    <source>
        <dbReference type="Proteomes" id="UP000253509"/>
    </source>
</evidence>
<evidence type="ECO:0000313" key="7">
    <source>
        <dbReference type="EMBL" id="RBP71196.1"/>
    </source>
</evidence>
<evidence type="ECO:0000256" key="1">
    <source>
        <dbReference type="ARBA" id="ARBA00022630"/>
    </source>
</evidence>
<evidence type="ECO:0000256" key="3">
    <source>
        <dbReference type="ARBA" id="ARBA00048132"/>
    </source>
</evidence>
<dbReference type="RefSeq" id="WP_113904299.1">
    <property type="nucleotide sequence ID" value="NZ_QNSB01000006.1"/>
</dbReference>
<dbReference type="CDD" id="cd02440">
    <property type="entry name" value="AdoMet_MTases"/>
    <property type="match status" value="1"/>
</dbReference>
<comment type="caution">
    <text evidence="7">The sequence shown here is derived from an EMBL/GenBank/DDBJ whole genome shotgun (WGS) entry which is preliminary data.</text>
</comment>
<reference evidence="7 8" key="1">
    <citation type="submission" date="2018-06" db="EMBL/GenBank/DDBJ databases">
        <title>Freshwater and sediment microbial communities from various areas in North America, analyzing microbe dynamics in response to fracking.</title>
        <authorList>
            <person name="Lamendella R."/>
        </authorList>
    </citation>
    <scope>NUCLEOTIDE SEQUENCE [LARGE SCALE GENOMIC DNA]</scope>
    <source>
        <strain evidence="7 8">3b_TX</strain>
    </source>
</reference>
<accession>A0A366IHA6</accession>
<protein>
    <submittedName>
        <fullName evidence="7">Thioredoxin reductase</fullName>
    </submittedName>
</protein>
<keyword evidence="8" id="KW-1185">Reference proteome</keyword>
<dbReference type="Gene3D" id="3.50.50.60">
    <property type="entry name" value="FAD/NAD(P)-binding domain"/>
    <property type="match status" value="2"/>
</dbReference>
<dbReference type="InterPro" id="IPR029063">
    <property type="entry name" value="SAM-dependent_MTases_sf"/>
</dbReference>
<proteinExistence type="predicted"/>
<organism evidence="7 8">
    <name type="scientific">Brevibacterium celere</name>
    <dbReference type="NCBI Taxonomy" id="225845"/>
    <lineage>
        <taxon>Bacteria</taxon>
        <taxon>Bacillati</taxon>
        <taxon>Actinomycetota</taxon>
        <taxon>Actinomycetes</taxon>
        <taxon>Micrococcales</taxon>
        <taxon>Brevibacteriaceae</taxon>
        <taxon>Brevibacterium</taxon>
    </lineage>
</organism>
<feature type="domain" description="FAD/NAD(P)-binding" evidence="5">
    <location>
        <begin position="11"/>
        <end position="290"/>
    </location>
</feature>
<evidence type="ECO:0000259" key="5">
    <source>
        <dbReference type="Pfam" id="PF07992"/>
    </source>
</evidence>
<dbReference type="AlphaFoldDB" id="A0A366IHA6"/>
<dbReference type="InterPro" id="IPR041698">
    <property type="entry name" value="Methyltransf_25"/>
</dbReference>
<dbReference type="GO" id="GO:0004791">
    <property type="term" value="F:thioredoxin-disulfide reductase (NADPH) activity"/>
    <property type="evidence" value="ECO:0007669"/>
    <property type="project" value="UniProtKB-EC"/>
</dbReference>
<dbReference type="Proteomes" id="UP000253509">
    <property type="component" value="Unassembled WGS sequence"/>
</dbReference>
<dbReference type="SUPFAM" id="SSF51905">
    <property type="entry name" value="FAD/NAD(P)-binding domain"/>
    <property type="match status" value="1"/>
</dbReference>
<dbReference type="InterPro" id="IPR023753">
    <property type="entry name" value="FAD/NAD-binding_dom"/>
</dbReference>
<dbReference type="EMBL" id="QNSB01000006">
    <property type="protein sequence ID" value="RBP71196.1"/>
    <property type="molecule type" value="Genomic_DNA"/>
</dbReference>
<dbReference type="Gene3D" id="3.40.50.150">
    <property type="entry name" value="Vaccinia Virus protein VP39"/>
    <property type="match status" value="1"/>
</dbReference>
<feature type="domain" description="Methyltransferase" evidence="6">
    <location>
        <begin position="376"/>
        <end position="469"/>
    </location>
</feature>
<name>A0A366IHA6_9MICO</name>
<dbReference type="PRINTS" id="PR00368">
    <property type="entry name" value="FADPNR"/>
</dbReference>
<evidence type="ECO:0000256" key="2">
    <source>
        <dbReference type="ARBA" id="ARBA00023002"/>
    </source>
</evidence>
<dbReference type="PRINTS" id="PR00469">
    <property type="entry name" value="PNDRDTASEII"/>
</dbReference>
<evidence type="ECO:0000259" key="6">
    <source>
        <dbReference type="Pfam" id="PF13649"/>
    </source>
</evidence>
<dbReference type="InterPro" id="IPR036188">
    <property type="entry name" value="FAD/NAD-bd_sf"/>
</dbReference>
<dbReference type="SUPFAM" id="SSF53335">
    <property type="entry name" value="S-adenosyl-L-methionine-dependent methyltransferases"/>
    <property type="match status" value="1"/>
</dbReference>
<dbReference type="PANTHER" id="PTHR48105">
    <property type="entry name" value="THIOREDOXIN REDUCTASE 1-RELATED-RELATED"/>
    <property type="match status" value="1"/>
</dbReference>
<comment type="catalytic activity">
    <reaction evidence="3">
        <text>[thioredoxin]-dithiol + NADP(+) = [thioredoxin]-disulfide + NADPH + H(+)</text>
        <dbReference type="Rhea" id="RHEA:20345"/>
        <dbReference type="Rhea" id="RHEA-COMP:10698"/>
        <dbReference type="Rhea" id="RHEA-COMP:10700"/>
        <dbReference type="ChEBI" id="CHEBI:15378"/>
        <dbReference type="ChEBI" id="CHEBI:29950"/>
        <dbReference type="ChEBI" id="CHEBI:50058"/>
        <dbReference type="ChEBI" id="CHEBI:57783"/>
        <dbReference type="ChEBI" id="CHEBI:58349"/>
        <dbReference type="EC" id="1.8.1.9"/>
    </reaction>
</comment>
<feature type="region of interest" description="Disordered" evidence="4">
    <location>
        <begin position="312"/>
        <end position="342"/>
    </location>
</feature>
<feature type="region of interest" description="Disordered" evidence="4">
    <location>
        <begin position="529"/>
        <end position="553"/>
    </location>
</feature>
<dbReference type="InterPro" id="IPR050097">
    <property type="entry name" value="Ferredoxin-NADP_redctase_2"/>
</dbReference>